<comment type="caution">
    <text evidence="3">The sequence shown here is derived from an EMBL/GenBank/DDBJ whole genome shotgun (WGS) entry which is preliminary data.</text>
</comment>
<dbReference type="InterPro" id="IPR001466">
    <property type="entry name" value="Beta-lactam-related"/>
</dbReference>
<evidence type="ECO:0000256" key="1">
    <source>
        <dbReference type="SAM" id="SignalP"/>
    </source>
</evidence>
<dbReference type="SUPFAM" id="SSF56601">
    <property type="entry name" value="beta-lactamase/transpeptidase-like"/>
    <property type="match status" value="1"/>
</dbReference>
<dbReference type="PANTHER" id="PTHR46825:SF7">
    <property type="entry name" value="D-ALANYL-D-ALANINE CARBOXYPEPTIDASE"/>
    <property type="match status" value="1"/>
</dbReference>
<dbReference type="Proteomes" id="UP000649573">
    <property type="component" value="Unassembled WGS sequence"/>
</dbReference>
<dbReference type="GO" id="GO:0016787">
    <property type="term" value="F:hydrolase activity"/>
    <property type="evidence" value="ECO:0007669"/>
    <property type="project" value="UniProtKB-KW"/>
</dbReference>
<dbReference type="Pfam" id="PF00144">
    <property type="entry name" value="Beta-lactamase"/>
    <property type="match status" value="1"/>
</dbReference>
<proteinExistence type="predicted"/>
<evidence type="ECO:0000313" key="3">
    <source>
        <dbReference type="EMBL" id="GGU87648.1"/>
    </source>
</evidence>
<name>A0ABQ2VJF8_9PSEU</name>
<sequence>MNRLGAWAGAAMLIVGGVPAAAATGGLQSALDGLRQAGIPGAFAEVRVGDQVWRGAAGVADLDSGRPVQPEMRHRIGSVTKTFTAAAVLRLAEQGKIGLDDPISRHLGLVPGERGDRITVRMLLNMTSGLADYRFLAFPSLLEGSPQSLEDNRFRHFYPRELIKMGVDAPAVEPGVYSNTGYLLLGRLIEKVTGMTAERYITRSVIEPAGLRNTMFPTGTRIEGPHSLMYEALFGLLDPPRDYSVYDMSWVGVSASLISTMDDVNRFYRLLLDGRIISRNSLAQMQQTGPVVAFDGSTIQYGLGLHRLETPCGTFWGHDGSTWGAGTWSFTSADGRRQVSLAVNLQRWNDKAIDDALVAFQQKALCQL</sequence>
<organism evidence="3 4">
    <name type="scientific">Lentzea flava</name>
    <dbReference type="NCBI Taxonomy" id="103732"/>
    <lineage>
        <taxon>Bacteria</taxon>
        <taxon>Bacillati</taxon>
        <taxon>Actinomycetota</taxon>
        <taxon>Actinomycetes</taxon>
        <taxon>Pseudonocardiales</taxon>
        <taxon>Pseudonocardiaceae</taxon>
        <taxon>Lentzea</taxon>
    </lineage>
</organism>
<gene>
    <name evidence="3" type="ORF">GCM10010178_91720</name>
</gene>
<reference evidence="4" key="1">
    <citation type="journal article" date="2019" name="Int. J. Syst. Evol. Microbiol.">
        <title>The Global Catalogue of Microorganisms (GCM) 10K type strain sequencing project: providing services to taxonomists for standard genome sequencing and annotation.</title>
        <authorList>
            <consortium name="The Broad Institute Genomics Platform"/>
            <consortium name="The Broad Institute Genome Sequencing Center for Infectious Disease"/>
            <person name="Wu L."/>
            <person name="Ma J."/>
        </authorList>
    </citation>
    <scope>NUCLEOTIDE SEQUENCE [LARGE SCALE GENOMIC DNA]</scope>
    <source>
        <strain evidence="4">JCM 3296</strain>
    </source>
</reference>
<dbReference type="Gene3D" id="3.40.710.10">
    <property type="entry name" value="DD-peptidase/beta-lactamase superfamily"/>
    <property type="match status" value="1"/>
</dbReference>
<keyword evidence="4" id="KW-1185">Reference proteome</keyword>
<keyword evidence="3" id="KW-0378">Hydrolase</keyword>
<dbReference type="RefSeq" id="WP_189260079.1">
    <property type="nucleotide sequence ID" value="NZ_BMRE01000117.1"/>
</dbReference>
<feature type="domain" description="Beta-lactamase-related" evidence="2">
    <location>
        <begin position="35"/>
        <end position="360"/>
    </location>
</feature>
<dbReference type="InterPro" id="IPR012338">
    <property type="entry name" value="Beta-lactam/transpept-like"/>
</dbReference>
<feature type="chain" id="PRO_5046690561" evidence="1">
    <location>
        <begin position="23"/>
        <end position="368"/>
    </location>
</feature>
<protein>
    <submittedName>
        <fullName evidence="3">Hydrolase</fullName>
    </submittedName>
</protein>
<feature type="signal peptide" evidence="1">
    <location>
        <begin position="1"/>
        <end position="22"/>
    </location>
</feature>
<dbReference type="EMBL" id="BMRE01000117">
    <property type="protein sequence ID" value="GGU87648.1"/>
    <property type="molecule type" value="Genomic_DNA"/>
</dbReference>
<dbReference type="PANTHER" id="PTHR46825">
    <property type="entry name" value="D-ALANYL-D-ALANINE-CARBOXYPEPTIDASE/ENDOPEPTIDASE AMPH"/>
    <property type="match status" value="1"/>
</dbReference>
<keyword evidence="1" id="KW-0732">Signal</keyword>
<dbReference type="InterPro" id="IPR050491">
    <property type="entry name" value="AmpC-like"/>
</dbReference>
<evidence type="ECO:0000259" key="2">
    <source>
        <dbReference type="Pfam" id="PF00144"/>
    </source>
</evidence>
<evidence type="ECO:0000313" key="4">
    <source>
        <dbReference type="Proteomes" id="UP000649573"/>
    </source>
</evidence>
<accession>A0ABQ2VJF8</accession>